<organism evidence="2 3">
    <name type="scientific">Microbispora bryophytorum</name>
    <dbReference type="NCBI Taxonomy" id="1460882"/>
    <lineage>
        <taxon>Bacteria</taxon>
        <taxon>Bacillati</taxon>
        <taxon>Actinomycetota</taxon>
        <taxon>Actinomycetes</taxon>
        <taxon>Streptosporangiales</taxon>
        <taxon>Streptosporangiaceae</taxon>
        <taxon>Microbispora</taxon>
    </lineage>
</organism>
<reference evidence="2" key="1">
    <citation type="journal article" date="2014" name="Int. J. Syst. Evol. Microbiol.">
        <title>Complete genome sequence of Corynebacterium casei LMG S-19264T (=DSM 44701T), isolated from a smear-ripened cheese.</title>
        <authorList>
            <consortium name="US DOE Joint Genome Institute (JGI-PGF)"/>
            <person name="Walter F."/>
            <person name="Albersmeier A."/>
            <person name="Kalinowski J."/>
            <person name="Ruckert C."/>
        </authorList>
    </citation>
    <scope>NUCLEOTIDE SEQUENCE</scope>
    <source>
        <strain evidence="2">CGMCC 4.7138</strain>
    </source>
</reference>
<feature type="region of interest" description="Disordered" evidence="1">
    <location>
        <begin position="1"/>
        <end position="22"/>
    </location>
</feature>
<dbReference type="EMBL" id="BMMN01000027">
    <property type="protein sequence ID" value="GGO32169.1"/>
    <property type="molecule type" value="Genomic_DNA"/>
</dbReference>
<protein>
    <submittedName>
        <fullName evidence="2">Uncharacterized protein</fullName>
    </submittedName>
</protein>
<keyword evidence="3" id="KW-1185">Reference proteome</keyword>
<dbReference type="Proteomes" id="UP000653480">
    <property type="component" value="Unassembled WGS sequence"/>
</dbReference>
<gene>
    <name evidence="2" type="ORF">GCM10011574_71070</name>
</gene>
<sequence length="61" mass="6461">MVPESAAVSRSGEESRYAPSASCTTMSPDMELFCDRTAACAPDSEHGWADEQVLPVPEGEA</sequence>
<dbReference type="AlphaFoldDB" id="A0A8H9LHP9"/>
<comment type="caution">
    <text evidence="2">The sequence shown here is derived from an EMBL/GenBank/DDBJ whole genome shotgun (WGS) entry which is preliminary data.</text>
</comment>
<name>A0A8H9LHP9_9ACTN</name>
<evidence type="ECO:0000313" key="3">
    <source>
        <dbReference type="Proteomes" id="UP000653480"/>
    </source>
</evidence>
<accession>A0A8H9LHP9</accession>
<evidence type="ECO:0000313" key="2">
    <source>
        <dbReference type="EMBL" id="GGO32169.1"/>
    </source>
</evidence>
<reference evidence="2" key="2">
    <citation type="submission" date="2020-09" db="EMBL/GenBank/DDBJ databases">
        <authorList>
            <person name="Sun Q."/>
            <person name="Zhou Y."/>
        </authorList>
    </citation>
    <scope>NUCLEOTIDE SEQUENCE</scope>
    <source>
        <strain evidence="2">CGMCC 4.7138</strain>
    </source>
</reference>
<proteinExistence type="predicted"/>
<evidence type="ECO:0000256" key="1">
    <source>
        <dbReference type="SAM" id="MobiDB-lite"/>
    </source>
</evidence>